<evidence type="ECO:0000313" key="2">
    <source>
        <dbReference type="EMBL" id="EDT37433.1"/>
    </source>
</evidence>
<dbReference type="PATRIC" id="fig|396597.7.peg.546"/>
<sequence>MMRSLFRRTGAVKRERHHNEAGGEEEGTLARSSMLLRSMRRLFPGADSSRRLFDQAKSLAERMLVVAIDSLGRNTAEAHDVLFAIFSDTSDGWRKQLAGNLKSWRGRLES</sequence>
<evidence type="ECO:0000313" key="3">
    <source>
        <dbReference type="Proteomes" id="UP000004814"/>
    </source>
</evidence>
<evidence type="ECO:0000256" key="1">
    <source>
        <dbReference type="SAM" id="MobiDB-lite"/>
    </source>
</evidence>
<dbReference type="Proteomes" id="UP000004814">
    <property type="component" value="Unassembled WGS sequence"/>
</dbReference>
<name>B1TG72_9BURK</name>
<organism evidence="2 3">
    <name type="scientific">Burkholderia ambifaria MEX-5</name>
    <dbReference type="NCBI Taxonomy" id="396597"/>
    <lineage>
        <taxon>Bacteria</taxon>
        <taxon>Pseudomonadati</taxon>
        <taxon>Pseudomonadota</taxon>
        <taxon>Betaproteobacteria</taxon>
        <taxon>Burkholderiales</taxon>
        <taxon>Burkholderiaceae</taxon>
        <taxon>Burkholderia</taxon>
        <taxon>Burkholderia cepacia complex</taxon>
    </lineage>
</organism>
<protein>
    <submittedName>
        <fullName evidence="2">Uncharacterized protein</fullName>
    </submittedName>
</protein>
<proteinExistence type="predicted"/>
<comment type="caution">
    <text evidence="2">The sequence shown here is derived from an EMBL/GenBank/DDBJ whole genome shotgun (WGS) entry which is preliminary data.</text>
</comment>
<reference evidence="2 3" key="1">
    <citation type="submission" date="2008-03" db="EMBL/GenBank/DDBJ databases">
        <title>Sequencing of the draft genome and assembly of Burkholderia ambifaria MEX-5.</title>
        <authorList>
            <consortium name="US DOE Joint Genome Institute (JGI-PGF)"/>
            <person name="Copeland A."/>
            <person name="Lucas S."/>
            <person name="Lapidus A."/>
            <person name="Glavina del Rio T."/>
            <person name="Dalin E."/>
            <person name="Tice H."/>
            <person name="Bruce D."/>
            <person name="Goodwin L."/>
            <person name="Pitluck S."/>
            <person name="Larimer F."/>
            <person name="Land M.L."/>
            <person name="Hauser L."/>
            <person name="Tiedje J."/>
            <person name="Richardson P."/>
        </authorList>
    </citation>
    <scope>NUCLEOTIDE SEQUENCE [LARGE SCALE GENOMIC DNA]</scope>
    <source>
        <strain evidence="2 3">MEX-5</strain>
    </source>
</reference>
<accession>B1TG72</accession>
<feature type="region of interest" description="Disordered" evidence="1">
    <location>
        <begin position="1"/>
        <end position="29"/>
    </location>
</feature>
<dbReference type="EMBL" id="ABLK01000469">
    <property type="protein sequence ID" value="EDT37433.1"/>
    <property type="molecule type" value="Genomic_DNA"/>
</dbReference>
<dbReference type="AlphaFoldDB" id="B1TG72"/>
<gene>
    <name evidence="2" type="ORF">BamMEX5DRAFT_6788</name>
</gene>